<dbReference type="InterPro" id="IPR029060">
    <property type="entry name" value="PIN-like_dom_sf"/>
</dbReference>
<dbReference type="InterPro" id="IPR002716">
    <property type="entry name" value="PIN_dom"/>
</dbReference>
<dbReference type="Proteomes" id="UP000238479">
    <property type="component" value="Chromosome 2"/>
</dbReference>
<dbReference type="FunFam" id="2.40.50.700:FF:000004">
    <property type="entry name" value="Exosome complex exonuclease RRP44 homolog A"/>
    <property type="match status" value="1"/>
</dbReference>
<evidence type="ECO:0000313" key="16">
    <source>
        <dbReference type="EMBL" id="PRQ47184.1"/>
    </source>
</evidence>
<dbReference type="PROSITE" id="PS01175">
    <property type="entry name" value="RIBONUCLEASE_II"/>
    <property type="match status" value="1"/>
</dbReference>
<proteinExistence type="inferred from homology"/>
<evidence type="ECO:0000256" key="2">
    <source>
        <dbReference type="ARBA" id="ARBA00004123"/>
    </source>
</evidence>
<dbReference type="GO" id="GO:0071031">
    <property type="term" value="P:nuclear mRNA surveillance of mRNA 3'-end processing"/>
    <property type="evidence" value="ECO:0007669"/>
    <property type="project" value="TreeGrafter"/>
</dbReference>
<dbReference type="InterPro" id="IPR050180">
    <property type="entry name" value="RNR_Ribonuclease"/>
</dbReference>
<keyword evidence="8" id="KW-0269">Exonuclease</keyword>
<keyword evidence="4" id="KW-0698">rRNA processing</keyword>
<dbReference type="PANTHER" id="PTHR23355">
    <property type="entry name" value="RIBONUCLEASE"/>
    <property type="match status" value="1"/>
</dbReference>
<dbReference type="Pfam" id="PF17215">
    <property type="entry name" value="Rrp44_S1"/>
    <property type="match status" value="1"/>
</dbReference>
<dbReference type="InterPro" id="IPR022966">
    <property type="entry name" value="RNase_II/R_CS"/>
</dbReference>
<evidence type="ECO:0000256" key="5">
    <source>
        <dbReference type="ARBA" id="ARBA00022722"/>
    </source>
</evidence>
<feature type="compositionally biased region" description="Polar residues" evidence="13">
    <location>
        <begin position="322"/>
        <end position="339"/>
    </location>
</feature>
<dbReference type="GO" id="GO:0008859">
    <property type="term" value="F:exoribonuclease II activity"/>
    <property type="evidence" value="ECO:0007669"/>
    <property type="project" value="UniProtKB-EC"/>
</dbReference>
<dbReference type="AlphaFoldDB" id="A0A2P6RL74"/>
<dbReference type="Gene3D" id="2.40.50.700">
    <property type="match status" value="1"/>
</dbReference>
<keyword evidence="9" id="KW-0460">Magnesium</keyword>
<evidence type="ECO:0000313" key="17">
    <source>
        <dbReference type="Proteomes" id="UP000238479"/>
    </source>
</evidence>
<evidence type="ECO:0000256" key="4">
    <source>
        <dbReference type="ARBA" id="ARBA00022552"/>
    </source>
</evidence>
<dbReference type="EMBL" id="PDCK01000040">
    <property type="protein sequence ID" value="PRQ47184.1"/>
    <property type="molecule type" value="Genomic_DNA"/>
</dbReference>
<dbReference type="GO" id="GO:0006364">
    <property type="term" value="P:rRNA processing"/>
    <property type="evidence" value="ECO:0007669"/>
    <property type="project" value="UniProtKB-KW"/>
</dbReference>
<feature type="domain" description="RNB" evidence="15">
    <location>
        <begin position="472"/>
        <end position="803"/>
    </location>
</feature>
<dbReference type="FunFam" id="2.40.50.690:FF:000006">
    <property type="entry name" value="Exosome complex exonuclease RRP44 homolog A"/>
    <property type="match status" value="1"/>
</dbReference>
<accession>A0A2P6RL74</accession>
<dbReference type="STRING" id="74649.A0A2P6RL74"/>
<sequence length="936" mass="105152">MLQNRSYVKRTRGGKITKVVREHYLRHDIYCGAPVCKVCDTSQARLSATASTVLILDTNVVLNQIDLIENPAIDDVVVLSIVLEEVKNRNLSVYNRLRALCSNSLRKFFVFSNEHHKDTYVTDMSGESKNDRNDRAIRVAAQWYQTHLAGSVRILLLTNDKENKRKALEEGISAETVESYVRSLSRPDLLDLLVHPASSEDVIMEEVEDLRPSKKKIVYSEHKPLSEITSGIRCGIYHQGKLRVNRYNPFEAYVGSQSLSDEIIIYGRANMNRAFDGDIVAVQLLPQEQWHEEKSLAIADEENEEEEGVHLVPGSADDVPRTTAQPQDSAGETCSASSRPSGRIVGIIKRNWHSYCGSLEPMAKPAGSGGVAHALFVSKDCRIPKIRIQTRQLENLLDKRIIVAVDSWDCLSRYPSGHYVRTIGQIGDKDTETEVVLIENDINTRPFSTQVLACLPPLPWSVSSADLANSVREDLRQLRVFSVDPPGCKDIDDALHCTALPNGNYEVGVHIADVTNFVLPGTPLDDEASQRGTSVYLVDRRIDMLPKPLTEDICSLRADVERLAFSVIWEMTSEAEIISTRYTKSVIKSSAALSYVEAQARMDDSRLTDPVTTDLRNMNTLAKIMRSRRIERGALTLASAEVRFQIDTETHDPLDIGMYQIREANQMVEEFMLAANVSVAEKILKHYPLCSLLRRHPTPTREMLEPLLRTAAAVGLNLDISSSKALADSLDHAVGDDPYFNKLIRILATRCMTQAVYFCSGELSPPEYLHYGLAAPLYTHFTSPIRRYADVIVHRLLAASLGIHRLPTVFQDGPQLNSIAENLNYRHRNAQMASRASVELHTLIFFRTRPTDAEARIVRIRSNGFFVFVPQFGIEGPVYLTPRGEKGSGEWFVDEQQQKIRKMDGSISYSVLQTVRIHLEIVEPQPNRPKLELKLL</sequence>
<dbReference type="GO" id="GO:0003723">
    <property type="term" value="F:RNA binding"/>
    <property type="evidence" value="ECO:0007669"/>
    <property type="project" value="UniProtKB-KW"/>
</dbReference>
<dbReference type="InterPro" id="IPR001900">
    <property type="entry name" value="RNase_II/R"/>
</dbReference>
<dbReference type="InterPro" id="IPR041505">
    <property type="entry name" value="Dis3_CSD2"/>
</dbReference>
<dbReference type="GO" id="GO:0016075">
    <property type="term" value="P:rRNA catabolic process"/>
    <property type="evidence" value="ECO:0007669"/>
    <property type="project" value="TreeGrafter"/>
</dbReference>
<gene>
    <name evidence="16" type="ORF">RchiOBHm_Chr2g0096961</name>
</gene>
<dbReference type="Gene3D" id="3.40.50.1010">
    <property type="entry name" value="5'-nuclease"/>
    <property type="match status" value="1"/>
</dbReference>
<evidence type="ECO:0000256" key="12">
    <source>
        <dbReference type="RuleBase" id="RU003901"/>
    </source>
</evidence>
<comment type="subcellular location">
    <subcellularLocation>
        <location evidence="2">Nucleus</location>
    </subcellularLocation>
</comment>
<dbReference type="Gramene" id="PRQ47184">
    <property type="protein sequence ID" value="PRQ47184"/>
    <property type="gene ID" value="RchiOBHm_Chr2g0096961"/>
</dbReference>
<dbReference type="SMART" id="SM00670">
    <property type="entry name" value="PINc"/>
    <property type="match status" value="1"/>
</dbReference>
<evidence type="ECO:0000259" key="15">
    <source>
        <dbReference type="SMART" id="SM00955"/>
    </source>
</evidence>
<dbReference type="SUPFAM" id="SSF50249">
    <property type="entry name" value="Nucleic acid-binding proteins"/>
    <property type="match status" value="3"/>
</dbReference>
<dbReference type="Pfam" id="PF17216">
    <property type="entry name" value="Rrp44_CSD1"/>
    <property type="match status" value="1"/>
</dbReference>
<dbReference type="Pfam" id="PF17849">
    <property type="entry name" value="OB_Dis3"/>
    <property type="match status" value="1"/>
</dbReference>
<dbReference type="OMA" id="GQVMRNN"/>
<dbReference type="FunFam" id="3.40.50.1010:FF:000038">
    <property type="entry name" value="Exosome complex exonuclease RRP44"/>
    <property type="match status" value="1"/>
</dbReference>
<comment type="cofactor">
    <cofactor evidence="1">
        <name>Mg(2+)</name>
        <dbReference type="ChEBI" id="CHEBI:18420"/>
    </cofactor>
</comment>
<comment type="caution">
    <text evidence="16">The sequence shown here is derived from an EMBL/GenBank/DDBJ whole genome shotgun (WGS) entry which is preliminary data.</text>
</comment>
<dbReference type="OrthoDB" id="372421at2759"/>
<evidence type="ECO:0000256" key="11">
    <source>
        <dbReference type="ARBA" id="ARBA00023242"/>
    </source>
</evidence>
<dbReference type="Pfam" id="PF13638">
    <property type="entry name" value="PIN_4"/>
    <property type="match status" value="1"/>
</dbReference>
<keyword evidence="6 16" id="KW-0378">Hydrolase</keyword>
<dbReference type="SMART" id="SM00955">
    <property type="entry name" value="RNB"/>
    <property type="match status" value="1"/>
</dbReference>
<dbReference type="InterPro" id="IPR012340">
    <property type="entry name" value="NA-bd_OB-fold"/>
</dbReference>
<evidence type="ECO:0000256" key="3">
    <source>
        <dbReference type="ARBA" id="ARBA00005785"/>
    </source>
</evidence>
<keyword evidence="17" id="KW-1185">Reference proteome</keyword>
<dbReference type="Gene3D" id="2.40.50.690">
    <property type="match status" value="1"/>
</dbReference>
<evidence type="ECO:0000256" key="1">
    <source>
        <dbReference type="ARBA" id="ARBA00001946"/>
    </source>
</evidence>
<evidence type="ECO:0000259" key="14">
    <source>
        <dbReference type="SMART" id="SM00670"/>
    </source>
</evidence>
<dbReference type="InterPro" id="IPR033771">
    <property type="entry name" value="Rrp44_CSD1"/>
</dbReference>
<evidence type="ECO:0000256" key="6">
    <source>
        <dbReference type="ARBA" id="ARBA00022801"/>
    </source>
</evidence>
<evidence type="ECO:0000256" key="7">
    <source>
        <dbReference type="ARBA" id="ARBA00022835"/>
    </source>
</evidence>
<keyword evidence="7" id="KW-0271">Exosome</keyword>
<keyword evidence="11" id="KW-0539">Nucleus</keyword>
<comment type="similarity">
    <text evidence="3 12">Belongs to the RNR ribonuclease family.</text>
</comment>
<dbReference type="EC" id="3.1.13.1" evidence="16"/>
<dbReference type="InterPro" id="IPR033770">
    <property type="entry name" value="RRP44_S1"/>
</dbReference>
<dbReference type="PANTHER" id="PTHR23355:SF35">
    <property type="entry name" value="EXOSOME COMPLEX EXONUCLEASE RRP44"/>
    <property type="match status" value="1"/>
</dbReference>
<evidence type="ECO:0000256" key="8">
    <source>
        <dbReference type="ARBA" id="ARBA00022839"/>
    </source>
</evidence>
<feature type="region of interest" description="Disordered" evidence="13">
    <location>
        <begin position="301"/>
        <end position="339"/>
    </location>
</feature>
<dbReference type="Gene3D" id="2.40.50.140">
    <property type="entry name" value="Nucleic acid-binding proteins"/>
    <property type="match status" value="1"/>
</dbReference>
<dbReference type="GO" id="GO:0000176">
    <property type="term" value="C:nuclear exosome (RNase complex)"/>
    <property type="evidence" value="ECO:0007669"/>
    <property type="project" value="TreeGrafter"/>
</dbReference>
<organism evidence="16 17">
    <name type="scientific">Rosa chinensis</name>
    <name type="common">China rose</name>
    <dbReference type="NCBI Taxonomy" id="74649"/>
    <lineage>
        <taxon>Eukaryota</taxon>
        <taxon>Viridiplantae</taxon>
        <taxon>Streptophyta</taxon>
        <taxon>Embryophyta</taxon>
        <taxon>Tracheophyta</taxon>
        <taxon>Spermatophyta</taxon>
        <taxon>Magnoliopsida</taxon>
        <taxon>eudicotyledons</taxon>
        <taxon>Gunneridae</taxon>
        <taxon>Pentapetalae</taxon>
        <taxon>rosids</taxon>
        <taxon>fabids</taxon>
        <taxon>Rosales</taxon>
        <taxon>Rosaceae</taxon>
        <taxon>Rosoideae</taxon>
        <taxon>Rosoideae incertae sedis</taxon>
        <taxon>Rosa</taxon>
    </lineage>
</organism>
<dbReference type="CDD" id="cd09862">
    <property type="entry name" value="PIN_Rrp44-like"/>
    <property type="match status" value="1"/>
</dbReference>
<evidence type="ECO:0000256" key="13">
    <source>
        <dbReference type="SAM" id="MobiDB-lite"/>
    </source>
</evidence>
<evidence type="ECO:0000256" key="9">
    <source>
        <dbReference type="ARBA" id="ARBA00022842"/>
    </source>
</evidence>
<feature type="domain" description="PIN" evidence="14">
    <location>
        <begin position="52"/>
        <end position="165"/>
    </location>
</feature>
<name>A0A2P6RL74_ROSCH</name>
<keyword evidence="5" id="KW-0540">Nuclease</keyword>
<protein>
    <submittedName>
        <fullName evidence="16">Putative exoribonuclease II</fullName>
        <ecNumber evidence="16">3.1.13.1</ecNumber>
    </submittedName>
</protein>
<dbReference type="Pfam" id="PF00773">
    <property type="entry name" value="RNB"/>
    <property type="match status" value="1"/>
</dbReference>
<keyword evidence="10" id="KW-0694">RNA-binding</keyword>
<evidence type="ECO:0000256" key="10">
    <source>
        <dbReference type="ARBA" id="ARBA00022884"/>
    </source>
</evidence>
<dbReference type="FunFam" id="2.40.50.140:FF:000193">
    <property type="entry name" value="Exosome complex exonuclease RRP44 homolog A"/>
    <property type="match status" value="1"/>
</dbReference>
<reference evidence="16 17" key="1">
    <citation type="journal article" date="2018" name="Nat. Genet.">
        <title>The Rosa genome provides new insights in the design of modern roses.</title>
        <authorList>
            <person name="Bendahmane M."/>
        </authorList>
    </citation>
    <scope>NUCLEOTIDE SEQUENCE [LARGE SCALE GENOMIC DNA]</scope>
    <source>
        <strain evidence="17">cv. Old Blush</strain>
    </source>
</reference>
<dbReference type="GO" id="GO:0004519">
    <property type="term" value="F:endonuclease activity"/>
    <property type="evidence" value="ECO:0007669"/>
    <property type="project" value="TreeGrafter"/>
</dbReference>
<dbReference type="SUPFAM" id="SSF88723">
    <property type="entry name" value="PIN domain-like"/>
    <property type="match status" value="1"/>
</dbReference>
<dbReference type="GO" id="GO:0000177">
    <property type="term" value="C:cytoplasmic exosome (RNase complex)"/>
    <property type="evidence" value="ECO:0007669"/>
    <property type="project" value="TreeGrafter"/>
</dbReference>